<evidence type="ECO:0000256" key="1">
    <source>
        <dbReference type="ARBA" id="ARBA00004141"/>
    </source>
</evidence>
<evidence type="ECO:0000256" key="5">
    <source>
        <dbReference type="ARBA" id="ARBA00023136"/>
    </source>
</evidence>
<keyword evidence="11" id="KW-1185">Reference proteome</keyword>
<dbReference type="Gene3D" id="1.20.1740.10">
    <property type="entry name" value="Amino acid/polyamine transporter I"/>
    <property type="match status" value="1"/>
</dbReference>
<feature type="transmembrane region" description="Helical" evidence="6">
    <location>
        <begin position="104"/>
        <end position="125"/>
    </location>
</feature>
<dbReference type="GO" id="GO:0006865">
    <property type="term" value="P:amino acid transport"/>
    <property type="evidence" value="ECO:0007669"/>
    <property type="project" value="InterPro"/>
</dbReference>
<accession>A0A9W4TKK8</accession>
<dbReference type="EMBL" id="CAMXCM010000001">
    <property type="protein sequence ID" value="CAI3925399.1"/>
    <property type="molecule type" value="Genomic_DNA"/>
</dbReference>
<name>A0A9W4TKK8_9PROT</name>
<feature type="transmembrane region" description="Helical" evidence="6">
    <location>
        <begin position="382"/>
        <end position="402"/>
    </location>
</feature>
<feature type="transmembrane region" description="Helical" evidence="6">
    <location>
        <begin position="264"/>
        <end position="284"/>
    </location>
</feature>
<feature type="transmembrane region" description="Helical" evidence="6">
    <location>
        <begin position="222"/>
        <end position="243"/>
    </location>
</feature>
<keyword evidence="3 6" id="KW-0812">Transmembrane</keyword>
<comment type="caution">
    <text evidence="8">The sequence shown here is derived from an EMBL/GenBank/DDBJ whole genome shotgun (WGS) entry which is preliminary data.</text>
</comment>
<feature type="transmembrane region" description="Helical" evidence="6">
    <location>
        <begin position="359"/>
        <end position="376"/>
    </location>
</feature>
<dbReference type="Proteomes" id="UP001154255">
    <property type="component" value="Unassembled WGS sequence"/>
</dbReference>
<dbReference type="PANTHER" id="PTHR43495:SF5">
    <property type="entry name" value="GAMMA-AMINOBUTYRIC ACID PERMEASE"/>
    <property type="match status" value="1"/>
</dbReference>
<evidence type="ECO:0000256" key="4">
    <source>
        <dbReference type="ARBA" id="ARBA00022989"/>
    </source>
</evidence>
<dbReference type="Proteomes" id="UP001154259">
    <property type="component" value="Unassembled WGS sequence"/>
</dbReference>
<evidence type="ECO:0000313" key="10">
    <source>
        <dbReference type="Proteomes" id="UP001154255"/>
    </source>
</evidence>
<dbReference type="Pfam" id="PF00324">
    <property type="entry name" value="AA_permease"/>
    <property type="match status" value="1"/>
</dbReference>
<evidence type="ECO:0000313" key="8">
    <source>
        <dbReference type="EMBL" id="CAI3925399.1"/>
    </source>
</evidence>
<dbReference type="FunFam" id="1.20.1740.10:FF:000001">
    <property type="entry name" value="Amino acid permease"/>
    <property type="match status" value="1"/>
</dbReference>
<dbReference type="PIRSF" id="PIRSF006060">
    <property type="entry name" value="AA_transporter"/>
    <property type="match status" value="1"/>
</dbReference>
<evidence type="ECO:0000256" key="2">
    <source>
        <dbReference type="ARBA" id="ARBA00022448"/>
    </source>
</evidence>
<feature type="transmembrane region" description="Helical" evidence="6">
    <location>
        <begin position="179"/>
        <end position="202"/>
    </location>
</feature>
<keyword evidence="5 6" id="KW-0472">Membrane</keyword>
<reference evidence="8" key="1">
    <citation type="submission" date="2022-10" db="EMBL/GenBank/DDBJ databases">
        <authorList>
            <person name="Botero Cardona J."/>
        </authorList>
    </citation>
    <scope>NUCLEOTIDE SEQUENCE</scope>
    <source>
        <strain evidence="8">LMG 31819</strain>
        <strain evidence="9">R-53529</strain>
    </source>
</reference>
<dbReference type="GO" id="GO:0055085">
    <property type="term" value="P:transmembrane transport"/>
    <property type="evidence" value="ECO:0007669"/>
    <property type="project" value="InterPro"/>
</dbReference>
<dbReference type="GO" id="GO:0016020">
    <property type="term" value="C:membrane"/>
    <property type="evidence" value="ECO:0007669"/>
    <property type="project" value="UniProtKB-SubCell"/>
</dbReference>
<dbReference type="InterPro" id="IPR004840">
    <property type="entry name" value="Amino_acid_permease_CS"/>
</dbReference>
<dbReference type="InterPro" id="IPR004841">
    <property type="entry name" value="AA-permease/SLC12A_dom"/>
</dbReference>
<feature type="transmembrane region" description="Helical" evidence="6">
    <location>
        <begin position="145"/>
        <end position="167"/>
    </location>
</feature>
<evidence type="ECO:0000259" key="7">
    <source>
        <dbReference type="Pfam" id="PF00324"/>
    </source>
</evidence>
<gene>
    <name evidence="9" type="ORF">R53529_LOCUS792</name>
    <name evidence="8" type="ORF">R53530_LOCUS309</name>
</gene>
<keyword evidence="4 6" id="KW-1133">Transmembrane helix</keyword>
<feature type="transmembrane region" description="Helical" evidence="6">
    <location>
        <begin position="304"/>
        <end position="323"/>
    </location>
</feature>
<sequence>MNIIKDESLIPKKHKEQVPTPPLKDGELAHTLERRHVVMISMGGIIGAGLFVGASASIHATGPAVLLSYVITGLMIFFVMRMLGELVIERPEIGSFLNHIRRGMGHNVTFVLGWGYWLFWISAIAAESIAGGEMLQHYMHIPPEYSFAATMVLGPLLVIAMMLTNLFSVRGYGEFEFWFALIKIVAIAAFIVIGGIALSHFFGFKTGSVSNIWSHHGFFPNGVIAIFTIIPTVLFTVTGSEVATIAAAESDKPAENVAYATRTIIFRIVAFYVVSIAIILSIVPWDQVVPGISPFLMALQAIKIPYASEIMEFTILIAILSCLNSSIYATSRTLFELAEYDDAPRWLIHTTSNGVPKRAIITASVIGIAISIASYISPSHTFSYLLSCAGSIILFVYIAIGLSQINVRKKMQTVNKLPIFQMWLFPYLSWITVLSLAAVIVAMLFNDTSRAQIIITCLILAIIGIIRIFTHKYSKTGEMKHSELK</sequence>
<dbReference type="EMBL" id="CAMXCS010000001">
    <property type="protein sequence ID" value="CAI3935562.1"/>
    <property type="molecule type" value="Genomic_DNA"/>
</dbReference>
<feature type="transmembrane region" description="Helical" evidence="6">
    <location>
        <begin position="37"/>
        <end position="58"/>
    </location>
</feature>
<proteinExistence type="predicted"/>
<keyword evidence="2" id="KW-0813">Transport</keyword>
<feature type="domain" description="Amino acid permease/ SLC12A" evidence="7">
    <location>
        <begin position="36"/>
        <end position="471"/>
    </location>
</feature>
<evidence type="ECO:0000256" key="3">
    <source>
        <dbReference type="ARBA" id="ARBA00022692"/>
    </source>
</evidence>
<organism evidence="8 10">
    <name type="scientific">Commensalibacter communis</name>
    <dbReference type="NCBI Taxonomy" id="2972786"/>
    <lineage>
        <taxon>Bacteria</taxon>
        <taxon>Pseudomonadati</taxon>
        <taxon>Pseudomonadota</taxon>
        <taxon>Alphaproteobacteria</taxon>
        <taxon>Acetobacterales</taxon>
        <taxon>Acetobacteraceae</taxon>
    </lineage>
</organism>
<dbReference type="AlphaFoldDB" id="A0A9W4TKK8"/>
<dbReference type="PROSITE" id="PS00218">
    <property type="entry name" value="AMINO_ACID_PERMEASE_1"/>
    <property type="match status" value="1"/>
</dbReference>
<feature type="transmembrane region" description="Helical" evidence="6">
    <location>
        <begin position="64"/>
        <end position="83"/>
    </location>
</feature>
<evidence type="ECO:0000313" key="9">
    <source>
        <dbReference type="EMBL" id="CAI3935562.1"/>
    </source>
</evidence>
<evidence type="ECO:0000313" key="11">
    <source>
        <dbReference type="Proteomes" id="UP001154259"/>
    </source>
</evidence>
<evidence type="ECO:0000256" key="6">
    <source>
        <dbReference type="SAM" id="Phobius"/>
    </source>
</evidence>
<feature type="transmembrane region" description="Helical" evidence="6">
    <location>
        <begin position="423"/>
        <end position="445"/>
    </location>
</feature>
<feature type="transmembrane region" description="Helical" evidence="6">
    <location>
        <begin position="451"/>
        <end position="470"/>
    </location>
</feature>
<protein>
    <submittedName>
        <fullName evidence="8">L-asparagine transporter or related permease (AnsP)</fullName>
    </submittedName>
</protein>
<comment type="subcellular location">
    <subcellularLocation>
        <location evidence="1">Membrane</location>
        <topology evidence="1">Multi-pass membrane protein</topology>
    </subcellularLocation>
</comment>
<dbReference type="PANTHER" id="PTHR43495">
    <property type="entry name" value="GABA PERMEASE"/>
    <property type="match status" value="1"/>
</dbReference>